<reference evidence="1 2" key="1">
    <citation type="journal article" date="2020" name="Nat. Food">
        <title>A phased Vanilla planifolia genome enables genetic improvement of flavour and production.</title>
        <authorList>
            <person name="Hasing T."/>
            <person name="Tang H."/>
            <person name="Brym M."/>
            <person name="Khazi F."/>
            <person name="Huang T."/>
            <person name="Chambers A.H."/>
        </authorList>
    </citation>
    <scope>NUCLEOTIDE SEQUENCE [LARGE SCALE GENOMIC DNA]</scope>
    <source>
        <tissue evidence="1">Leaf</tissue>
    </source>
</reference>
<evidence type="ECO:0000313" key="1">
    <source>
        <dbReference type="EMBL" id="KAG0477143.1"/>
    </source>
</evidence>
<dbReference type="Proteomes" id="UP000636800">
    <property type="component" value="Chromosome 6"/>
</dbReference>
<sequence>MRSQFRDWTWGQGRLGEYIKRERSQVLVIPTTILQHLPNRNLDIQLDRNVKLSSMLASLAWSLEFKLVHNY</sequence>
<accession>A0A835UX69</accession>
<protein>
    <submittedName>
        <fullName evidence="1">Uncharacterized protein</fullName>
    </submittedName>
</protein>
<keyword evidence="2" id="KW-1185">Reference proteome</keyword>
<dbReference type="AlphaFoldDB" id="A0A835UX69"/>
<name>A0A835UX69_VANPL</name>
<evidence type="ECO:0000313" key="2">
    <source>
        <dbReference type="Proteomes" id="UP000636800"/>
    </source>
</evidence>
<organism evidence="1 2">
    <name type="scientific">Vanilla planifolia</name>
    <name type="common">Vanilla</name>
    <dbReference type="NCBI Taxonomy" id="51239"/>
    <lineage>
        <taxon>Eukaryota</taxon>
        <taxon>Viridiplantae</taxon>
        <taxon>Streptophyta</taxon>
        <taxon>Embryophyta</taxon>
        <taxon>Tracheophyta</taxon>
        <taxon>Spermatophyta</taxon>
        <taxon>Magnoliopsida</taxon>
        <taxon>Liliopsida</taxon>
        <taxon>Asparagales</taxon>
        <taxon>Orchidaceae</taxon>
        <taxon>Vanilloideae</taxon>
        <taxon>Vanilleae</taxon>
        <taxon>Vanilla</taxon>
    </lineage>
</organism>
<comment type="caution">
    <text evidence="1">The sequence shown here is derived from an EMBL/GenBank/DDBJ whole genome shotgun (WGS) entry which is preliminary data.</text>
</comment>
<proteinExistence type="predicted"/>
<dbReference type="OrthoDB" id="2018137at2759"/>
<dbReference type="EMBL" id="JADCNL010000006">
    <property type="protein sequence ID" value="KAG0477143.1"/>
    <property type="molecule type" value="Genomic_DNA"/>
</dbReference>
<gene>
    <name evidence="1" type="ORF">HPP92_013984</name>
</gene>